<evidence type="ECO:0000313" key="6">
    <source>
        <dbReference type="Proteomes" id="UP001301350"/>
    </source>
</evidence>
<feature type="region of interest" description="Disordered" evidence="3">
    <location>
        <begin position="454"/>
        <end position="476"/>
    </location>
</feature>
<dbReference type="PANTHER" id="PTHR31319:SF114">
    <property type="entry name" value="OS12G0262400 PROTEIN"/>
    <property type="match status" value="1"/>
</dbReference>
<name>A0AAV9IPY3_CYACA</name>
<evidence type="ECO:0000256" key="3">
    <source>
        <dbReference type="SAM" id="MobiDB-lite"/>
    </source>
</evidence>
<dbReference type="Pfam" id="PF06203">
    <property type="entry name" value="CCT"/>
    <property type="match status" value="1"/>
</dbReference>
<evidence type="ECO:0000256" key="2">
    <source>
        <dbReference type="ARBA" id="ARBA00023242"/>
    </source>
</evidence>
<dbReference type="PANTHER" id="PTHR31319">
    <property type="entry name" value="ZINC FINGER PROTEIN CONSTANS-LIKE 4"/>
    <property type="match status" value="1"/>
</dbReference>
<feature type="region of interest" description="Disordered" evidence="3">
    <location>
        <begin position="1"/>
        <end position="24"/>
    </location>
</feature>
<dbReference type="InterPro" id="IPR010402">
    <property type="entry name" value="CCT_domain"/>
</dbReference>
<feature type="region of interest" description="Disordered" evidence="3">
    <location>
        <begin position="83"/>
        <end position="265"/>
    </location>
</feature>
<evidence type="ECO:0000259" key="4">
    <source>
        <dbReference type="PROSITE" id="PS51017"/>
    </source>
</evidence>
<comment type="subcellular location">
    <subcellularLocation>
        <location evidence="1">Nucleus</location>
    </subcellularLocation>
</comment>
<feature type="compositionally biased region" description="Polar residues" evidence="3">
    <location>
        <begin position="221"/>
        <end position="232"/>
    </location>
</feature>
<dbReference type="GO" id="GO:0003700">
    <property type="term" value="F:DNA-binding transcription factor activity"/>
    <property type="evidence" value="ECO:0007669"/>
    <property type="project" value="TreeGrafter"/>
</dbReference>
<feature type="domain" description="CCT" evidence="4">
    <location>
        <begin position="421"/>
        <end position="465"/>
    </location>
</feature>
<dbReference type="GO" id="GO:0005634">
    <property type="term" value="C:nucleus"/>
    <property type="evidence" value="ECO:0007669"/>
    <property type="project" value="UniProtKB-SubCell"/>
</dbReference>
<dbReference type="PROSITE" id="PS51017">
    <property type="entry name" value="CCT"/>
    <property type="match status" value="1"/>
</dbReference>
<keyword evidence="6" id="KW-1185">Reference proteome</keyword>
<protein>
    <recommendedName>
        <fullName evidence="4">CCT domain-containing protein</fullName>
    </recommendedName>
</protein>
<evidence type="ECO:0000313" key="5">
    <source>
        <dbReference type="EMBL" id="KAK4534033.1"/>
    </source>
</evidence>
<dbReference type="InterPro" id="IPR045281">
    <property type="entry name" value="CONSTANS-like"/>
</dbReference>
<reference evidence="5 6" key="1">
    <citation type="submission" date="2022-07" db="EMBL/GenBank/DDBJ databases">
        <title>Genome-wide signatures of adaptation to extreme environments.</title>
        <authorList>
            <person name="Cho C.H."/>
            <person name="Yoon H.S."/>
        </authorList>
    </citation>
    <scope>NUCLEOTIDE SEQUENCE [LARGE SCALE GENOMIC DNA]</scope>
    <source>
        <strain evidence="5 6">DBV 063 E5</strain>
    </source>
</reference>
<keyword evidence="2" id="KW-0539">Nucleus</keyword>
<sequence>MARRSRRPAAIAGARDAPPGSPPWFHLAQPQPFCWGYAAMPLWPGAPMRMPNGYPVRYPYAPPPLHPPPTMAALRCGDVAPGGGGGGAVVPPGGWNAEDGDDGASGNSNWTESSLAAANPLRAAEQSGASGNGAEMPKPSSSSPTVPGAPTARGRSFYRGTAATLPTYWPPPSWDKVPPTDTHAWRGSGASLGKTRSDGMQNAAPDSHGSVSGTSSGGARDTTSLLGGSNQPHGVGDRTSSGDEERGVSHGRGAPPNSSSPLPFAPGPTSYAMPHPGWYAAGVPVRAPAMPGYFYAVPCGGGGGGSGSSSSSSDPHSHNGYVYYPCRWPTMSMAGADGHFGGDAAAAWRAPAPMPSPPPPLMLAPTQTEALRGALGGEWTAPARTASPERTRPYAAHPDSLPDTIAATTSAAAVTDGEAYRRSRVERYLHRRRQRLLHPRTSIRYKVRKRLADSRPRIRGRFARPVTAPTPPSSTV</sequence>
<dbReference type="EMBL" id="JANCYW010000001">
    <property type="protein sequence ID" value="KAK4534033.1"/>
    <property type="molecule type" value="Genomic_DNA"/>
</dbReference>
<dbReference type="AlphaFoldDB" id="A0AAV9IPY3"/>
<accession>A0AAV9IPY3</accession>
<evidence type="ECO:0000256" key="1">
    <source>
        <dbReference type="ARBA" id="ARBA00004123"/>
    </source>
</evidence>
<organism evidence="5 6">
    <name type="scientific">Cyanidium caldarium</name>
    <name type="common">Red alga</name>
    <dbReference type="NCBI Taxonomy" id="2771"/>
    <lineage>
        <taxon>Eukaryota</taxon>
        <taxon>Rhodophyta</taxon>
        <taxon>Bangiophyceae</taxon>
        <taxon>Cyanidiales</taxon>
        <taxon>Cyanidiaceae</taxon>
        <taxon>Cyanidium</taxon>
    </lineage>
</organism>
<gene>
    <name evidence="5" type="ORF">CDCA_CDCA01G0058</name>
</gene>
<feature type="compositionally biased region" description="Polar residues" evidence="3">
    <location>
        <begin position="105"/>
        <end position="116"/>
    </location>
</feature>
<dbReference type="Proteomes" id="UP001301350">
    <property type="component" value="Unassembled WGS sequence"/>
</dbReference>
<proteinExistence type="predicted"/>
<feature type="compositionally biased region" description="Low complexity" evidence="3">
    <location>
        <begin position="207"/>
        <end position="218"/>
    </location>
</feature>
<comment type="caution">
    <text evidence="5">The sequence shown here is derived from an EMBL/GenBank/DDBJ whole genome shotgun (WGS) entry which is preliminary data.</text>
</comment>